<feature type="binding site" evidence="15">
    <location>
        <begin position="13"/>
        <end position="16"/>
    </location>
    <ligand>
        <name>NADP(+)</name>
        <dbReference type="ChEBI" id="CHEBI:58349"/>
    </ligand>
</feature>
<evidence type="ECO:0000256" key="10">
    <source>
        <dbReference type="ARBA" id="ARBA00022915"/>
    </source>
</evidence>
<comment type="pathway">
    <text evidence="1 15">Amino-acid biosynthesis; L-methionine biosynthesis via de novo pathway; L-homoserine from L-aspartate: step 2/3.</text>
</comment>
<evidence type="ECO:0000259" key="17">
    <source>
        <dbReference type="SMART" id="SM00859"/>
    </source>
</evidence>
<keyword evidence="9 15" id="KW-0521">NADP</keyword>
<dbReference type="EC" id="1.2.1.11" evidence="6 15"/>
<organism evidence="18 19">
    <name type="scientific">Halomicronema hongdechloris C2206</name>
    <dbReference type="NCBI Taxonomy" id="1641165"/>
    <lineage>
        <taxon>Bacteria</taxon>
        <taxon>Bacillati</taxon>
        <taxon>Cyanobacteriota</taxon>
        <taxon>Cyanophyceae</taxon>
        <taxon>Nodosilineales</taxon>
        <taxon>Nodosilineaceae</taxon>
        <taxon>Halomicronema</taxon>
    </lineage>
</organism>
<protein>
    <recommendedName>
        <fullName evidence="6 15">Aspartate-semialdehyde dehydrogenase</fullName>
        <shortName evidence="15">ASA dehydrogenase</shortName>
        <shortName evidence="15">ASADH</shortName>
        <ecNumber evidence="6 15">1.2.1.11</ecNumber>
    </recommendedName>
    <alternativeName>
        <fullName evidence="15">Aspartate-beta-semialdehyde dehydrogenase</fullName>
    </alternativeName>
</protein>
<dbReference type="PANTHER" id="PTHR46278">
    <property type="entry name" value="DEHYDROGENASE, PUTATIVE-RELATED"/>
    <property type="match status" value="1"/>
</dbReference>
<dbReference type="HAMAP" id="MF_02121">
    <property type="entry name" value="ASADH"/>
    <property type="match status" value="1"/>
</dbReference>
<accession>A0A1Z3HI44</accession>
<dbReference type="NCBIfam" id="TIGR01296">
    <property type="entry name" value="asd_B"/>
    <property type="match status" value="1"/>
</dbReference>
<comment type="function">
    <text evidence="15">Catalyzes the NADPH-dependent formation of L-aspartate-semialdehyde (L-ASA) by the reductive dephosphorylation of L-aspartyl-4-phosphate.</text>
</comment>
<evidence type="ECO:0000256" key="16">
    <source>
        <dbReference type="PIRSR" id="PIRSR000148-1"/>
    </source>
</evidence>
<evidence type="ECO:0000313" key="18">
    <source>
        <dbReference type="EMBL" id="ASC69965.1"/>
    </source>
</evidence>
<dbReference type="GO" id="GO:0009097">
    <property type="term" value="P:isoleucine biosynthetic process"/>
    <property type="evidence" value="ECO:0007669"/>
    <property type="project" value="UniProtKB-UniRule"/>
</dbReference>
<dbReference type="STRING" id="1641165.XM38_11910"/>
<dbReference type="SUPFAM" id="SSF55347">
    <property type="entry name" value="Glyceraldehyde-3-phosphate dehydrogenase-like, C-terminal domain"/>
    <property type="match status" value="1"/>
</dbReference>
<evidence type="ECO:0000256" key="7">
    <source>
        <dbReference type="ARBA" id="ARBA00022605"/>
    </source>
</evidence>
<dbReference type="OrthoDB" id="9805684at2"/>
<feature type="binding site" evidence="15">
    <location>
        <position position="236"/>
    </location>
    <ligand>
        <name>substrate</name>
    </ligand>
</feature>
<keyword evidence="11 15" id="KW-0560">Oxidoreductase</keyword>
<dbReference type="NCBIfam" id="NF011456">
    <property type="entry name" value="PRK14874.1"/>
    <property type="match status" value="1"/>
</dbReference>
<dbReference type="PANTHER" id="PTHR46278:SF2">
    <property type="entry name" value="ASPARTATE-SEMIALDEHYDE DEHYDROGENASE"/>
    <property type="match status" value="1"/>
</dbReference>
<comment type="similarity">
    <text evidence="4 15">Belongs to the aspartate-semialdehyde dehydrogenase family.</text>
</comment>
<keyword evidence="13 15" id="KW-0486">Methionine biosynthesis</keyword>
<dbReference type="KEGG" id="hhg:XM38_008950"/>
<dbReference type="UniPathway" id="UPA00050">
    <property type="reaction ID" value="UER00463"/>
</dbReference>
<evidence type="ECO:0000256" key="11">
    <source>
        <dbReference type="ARBA" id="ARBA00023002"/>
    </source>
</evidence>
<dbReference type="GO" id="GO:0009088">
    <property type="term" value="P:threonine biosynthetic process"/>
    <property type="evidence" value="ECO:0007669"/>
    <property type="project" value="UniProtKB-UniRule"/>
</dbReference>
<comment type="subunit">
    <text evidence="5 15">Homodimer.</text>
</comment>
<feature type="binding site" evidence="15">
    <location>
        <begin position="160"/>
        <end position="161"/>
    </location>
    <ligand>
        <name>NADP(+)</name>
        <dbReference type="ChEBI" id="CHEBI:58349"/>
    </ligand>
</feature>
<evidence type="ECO:0000256" key="6">
    <source>
        <dbReference type="ARBA" id="ARBA00013120"/>
    </source>
</evidence>
<dbReference type="Gene3D" id="3.30.360.10">
    <property type="entry name" value="Dihydrodipicolinate Reductase, domain 2"/>
    <property type="match status" value="1"/>
</dbReference>
<dbReference type="GO" id="GO:0009089">
    <property type="term" value="P:lysine biosynthetic process via diaminopimelate"/>
    <property type="evidence" value="ECO:0007669"/>
    <property type="project" value="UniProtKB-UniRule"/>
</dbReference>
<dbReference type="EMBL" id="CP021983">
    <property type="protein sequence ID" value="ASC69965.1"/>
    <property type="molecule type" value="Genomic_DNA"/>
</dbReference>
<evidence type="ECO:0000256" key="12">
    <source>
        <dbReference type="ARBA" id="ARBA00023154"/>
    </source>
</evidence>
<evidence type="ECO:0000256" key="8">
    <source>
        <dbReference type="ARBA" id="ARBA00022697"/>
    </source>
</evidence>
<evidence type="ECO:0000256" key="14">
    <source>
        <dbReference type="ARBA" id="ARBA00047891"/>
    </source>
</evidence>
<dbReference type="Proteomes" id="UP000191901">
    <property type="component" value="Chromosome"/>
</dbReference>
<keyword evidence="7 15" id="KW-0028">Amino-acid biosynthesis</keyword>
<feature type="binding site" evidence="15">
    <location>
        <position position="101"/>
    </location>
    <ligand>
        <name>phosphate</name>
        <dbReference type="ChEBI" id="CHEBI:43474"/>
    </ligand>
</feature>
<dbReference type="AlphaFoldDB" id="A0A1Z3HI44"/>
<keyword evidence="8 15" id="KW-0791">Threonine biosynthesis</keyword>
<dbReference type="RefSeq" id="WP_088429170.1">
    <property type="nucleotide sequence ID" value="NZ_CP021983.2"/>
</dbReference>
<feature type="active site" description="Acyl-thioester intermediate" evidence="15 16">
    <location>
        <position position="130"/>
    </location>
</feature>
<dbReference type="UniPathway" id="UPA00051">
    <property type="reaction ID" value="UER00464"/>
</dbReference>
<dbReference type="InterPro" id="IPR012080">
    <property type="entry name" value="Asp_semialdehyde_DH"/>
</dbReference>
<keyword evidence="19" id="KW-1185">Reference proteome</keyword>
<dbReference type="InterPro" id="IPR036291">
    <property type="entry name" value="NAD(P)-bd_dom_sf"/>
</dbReference>
<dbReference type="InterPro" id="IPR000534">
    <property type="entry name" value="Semialdehyde_DH_NAD-bd"/>
</dbReference>
<evidence type="ECO:0000256" key="1">
    <source>
        <dbReference type="ARBA" id="ARBA00005021"/>
    </source>
</evidence>
<proteinExistence type="inferred from homology"/>
<comment type="pathway">
    <text evidence="2 15">Amino-acid biosynthesis; L-lysine biosynthesis via DAP pathway; (S)-tetrahydrodipicolinate from L-aspartate: step 2/4.</text>
</comment>
<dbReference type="GO" id="GO:0071266">
    <property type="term" value="P:'de novo' L-methionine biosynthetic process"/>
    <property type="evidence" value="ECO:0007669"/>
    <property type="project" value="UniProtKB-UniRule"/>
</dbReference>
<dbReference type="SUPFAM" id="SSF51735">
    <property type="entry name" value="NAD(P)-binding Rossmann-fold domains"/>
    <property type="match status" value="1"/>
</dbReference>
<comment type="pathway">
    <text evidence="3 15">Amino-acid biosynthesis; L-threonine biosynthesis; L-threonine from L-aspartate: step 2/5.</text>
</comment>
<gene>
    <name evidence="15 18" type="primary">asd</name>
    <name evidence="18" type="ORF">XM38_008950</name>
</gene>
<evidence type="ECO:0000256" key="15">
    <source>
        <dbReference type="HAMAP-Rule" id="MF_02121"/>
    </source>
</evidence>
<dbReference type="InterPro" id="IPR005986">
    <property type="entry name" value="Asp_semialdehyde_DH_beta"/>
</dbReference>
<dbReference type="CDD" id="cd18131">
    <property type="entry name" value="ASADH_C_bac_euk_like"/>
    <property type="match status" value="1"/>
</dbReference>
<feature type="binding site" evidence="15">
    <location>
        <position position="316"/>
    </location>
    <ligand>
        <name>NADP(+)</name>
        <dbReference type="ChEBI" id="CHEBI:58349"/>
    </ligand>
</feature>
<name>A0A1Z3HI44_9CYAN</name>
<evidence type="ECO:0000256" key="4">
    <source>
        <dbReference type="ARBA" id="ARBA00010584"/>
    </source>
</evidence>
<dbReference type="SMART" id="SM00859">
    <property type="entry name" value="Semialdhyde_dh"/>
    <property type="match status" value="1"/>
</dbReference>
<dbReference type="GO" id="GO:0004073">
    <property type="term" value="F:aspartate-semialdehyde dehydrogenase activity"/>
    <property type="evidence" value="ECO:0007669"/>
    <property type="project" value="UniProtKB-UniRule"/>
</dbReference>
<dbReference type="CDD" id="cd02316">
    <property type="entry name" value="VcASADH2_like_N"/>
    <property type="match status" value="1"/>
</dbReference>
<feature type="active site" description="Proton acceptor" evidence="15 16">
    <location>
        <position position="243"/>
    </location>
</feature>
<evidence type="ECO:0000256" key="3">
    <source>
        <dbReference type="ARBA" id="ARBA00005097"/>
    </source>
</evidence>
<evidence type="ECO:0000313" key="19">
    <source>
        <dbReference type="Proteomes" id="UP000191901"/>
    </source>
</evidence>
<feature type="binding site" evidence="15">
    <location>
        <position position="157"/>
    </location>
    <ligand>
        <name>substrate</name>
    </ligand>
</feature>
<dbReference type="Pfam" id="PF02774">
    <property type="entry name" value="Semialdhyde_dhC"/>
    <property type="match status" value="1"/>
</dbReference>
<evidence type="ECO:0000256" key="13">
    <source>
        <dbReference type="ARBA" id="ARBA00023167"/>
    </source>
</evidence>
<sequence>MAQAYRVAILGATGAVGTELLSLLEQRNFPVADLRLLASERSAGVSRTFGGKSLTVEALGPHSFDGVDLVLASAGATISRQWAPRAVEAGAVVVDNSSAFRMDPQVPLVVPEVNPNAAATHAGVIANPNCTTILMALAVWPLHQVQPVQRLVVATYQSASGAGARAMEEVKQQAAAILADQLPPTEAFPYPLAFNLFPHNSPVNEQGYCQEEMKMVNETRKIFAAPDLRISATCVRVPVLRAHSEAINLEFSTPFAPKRARELLGQFPGVRLVEDWQANHFPMPIEASGQDDVLVGRIRQDLSHANGLELWLCGDQIRKGAALNAVQIAELLVAKQWLGVPTPV</sequence>
<evidence type="ECO:0000256" key="9">
    <source>
        <dbReference type="ARBA" id="ARBA00022857"/>
    </source>
</evidence>
<feature type="domain" description="Semialdehyde dehydrogenase NAD-binding" evidence="17">
    <location>
        <begin position="6"/>
        <end position="121"/>
    </location>
</feature>
<keyword evidence="10 15" id="KW-0220">Diaminopimelate biosynthesis</keyword>
<comment type="caution">
    <text evidence="15">Lacks conserved residue(s) required for the propagation of feature annotation.</text>
</comment>
<reference evidence="18 19" key="1">
    <citation type="journal article" date="2016" name="Biochim. Biophys. Acta">
        <title>Characterization of red-shifted phycobilisomes isolated from the chlorophyll f-containing cyanobacterium Halomicronema hongdechloris.</title>
        <authorList>
            <person name="Li Y."/>
            <person name="Lin Y."/>
            <person name="Garvey C.J."/>
            <person name="Birch D."/>
            <person name="Corkery R.W."/>
            <person name="Loughlin P.C."/>
            <person name="Scheer H."/>
            <person name="Willows R.D."/>
            <person name="Chen M."/>
        </authorList>
    </citation>
    <scope>NUCLEOTIDE SEQUENCE [LARGE SCALE GENOMIC DNA]</scope>
    <source>
        <strain evidence="18 19">C2206</strain>
    </source>
</reference>
<evidence type="ECO:0000256" key="5">
    <source>
        <dbReference type="ARBA" id="ARBA00011738"/>
    </source>
</evidence>
<feature type="binding site" evidence="15">
    <location>
        <begin position="41"/>
        <end position="42"/>
    </location>
    <ligand>
        <name>NADP(+)</name>
        <dbReference type="ChEBI" id="CHEBI:58349"/>
    </ligand>
</feature>
<dbReference type="GO" id="GO:0019877">
    <property type="term" value="P:diaminopimelate biosynthetic process"/>
    <property type="evidence" value="ECO:0007669"/>
    <property type="project" value="UniProtKB-UniRule"/>
</dbReference>
<dbReference type="PIRSF" id="PIRSF000148">
    <property type="entry name" value="ASA_dh"/>
    <property type="match status" value="1"/>
</dbReference>
<dbReference type="GO" id="GO:0050661">
    <property type="term" value="F:NADP binding"/>
    <property type="evidence" value="ECO:0007669"/>
    <property type="project" value="UniProtKB-UniRule"/>
</dbReference>
<dbReference type="Pfam" id="PF01118">
    <property type="entry name" value="Semialdhyde_dh"/>
    <property type="match status" value="1"/>
</dbReference>
<dbReference type="UniPathway" id="UPA00034">
    <property type="reaction ID" value="UER00016"/>
</dbReference>
<dbReference type="GO" id="GO:0051287">
    <property type="term" value="F:NAD binding"/>
    <property type="evidence" value="ECO:0007669"/>
    <property type="project" value="InterPro"/>
</dbReference>
<comment type="catalytic activity">
    <reaction evidence="14 15">
        <text>L-aspartate 4-semialdehyde + phosphate + NADP(+) = 4-phospho-L-aspartate + NADPH + H(+)</text>
        <dbReference type="Rhea" id="RHEA:24284"/>
        <dbReference type="ChEBI" id="CHEBI:15378"/>
        <dbReference type="ChEBI" id="CHEBI:43474"/>
        <dbReference type="ChEBI" id="CHEBI:57535"/>
        <dbReference type="ChEBI" id="CHEBI:57783"/>
        <dbReference type="ChEBI" id="CHEBI:58349"/>
        <dbReference type="ChEBI" id="CHEBI:537519"/>
        <dbReference type="EC" id="1.2.1.11"/>
    </reaction>
</comment>
<dbReference type="GO" id="GO:0046983">
    <property type="term" value="F:protein dimerization activity"/>
    <property type="evidence" value="ECO:0007669"/>
    <property type="project" value="InterPro"/>
</dbReference>
<dbReference type="InterPro" id="IPR012280">
    <property type="entry name" value="Semialdhyde_DH_dimer_dom"/>
</dbReference>
<dbReference type="Gene3D" id="3.40.50.720">
    <property type="entry name" value="NAD(P)-binding Rossmann-like Domain"/>
    <property type="match status" value="1"/>
</dbReference>
<keyword evidence="12 15" id="KW-0457">Lysine biosynthesis</keyword>
<evidence type="ECO:0000256" key="2">
    <source>
        <dbReference type="ARBA" id="ARBA00005076"/>
    </source>
</evidence>